<dbReference type="InterPro" id="IPR051458">
    <property type="entry name" value="Cyt/Met_Dipeptidase"/>
</dbReference>
<dbReference type="EMBL" id="JAFBEC010000002">
    <property type="protein sequence ID" value="MBM7631502.1"/>
    <property type="molecule type" value="Genomic_DNA"/>
</dbReference>
<organism evidence="5 6">
    <name type="scientific">Geomicrobium sediminis</name>
    <dbReference type="NCBI Taxonomy" id="1347788"/>
    <lineage>
        <taxon>Bacteria</taxon>
        <taxon>Bacillati</taxon>
        <taxon>Bacillota</taxon>
        <taxon>Bacilli</taxon>
        <taxon>Bacillales</taxon>
        <taxon>Geomicrobium</taxon>
    </lineage>
</organism>
<evidence type="ECO:0000256" key="3">
    <source>
        <dbReference type="ARBA" id="ARBA00022801"/>
    </source>
</evidence>
<keyword evidence="2" id="KW-0479">Metal-binding</keyword>
<dbReference type="Pfam" id="PF01546">
    <property type="entry name" value="Peptidase_M20"/>
    <property type="match status" value="1"/>
</dbReference>
<comment type="caution">
    <text evidence="5">The sequence shown here is derived from an EMBL/GenBank/DDBJ whole genome shotgun (WGS) entry which is preliminary data.</text>
</comment>
<keyword evidence="1" id="KW-0645">Protease</keyword>
<evidence type="ECO:0000256" key="2">
    <source>
        <dbReference type="ARBA" id="ARBA00022723"/>
    </source>
</evidence>
<dbReference type="InterPro" id="IPR011650">
    <property type="entry name" value="Peptidase_M20_dimer"/>
</dbReference>
<accession>A0ABS2P869</accession>
<proteinExistence type="predicted"/>
<dbReference type="Gene3D" id="3.30.70.360">
    <property type="match status" value="1"/>
</dbReference>
<dbReference type="InterPro" id="IPR002933">
    <property type="entry name" value="Peptidase_M20"/>
</dbReference>
<protein>
    <submittedName>
        <fullName evidence="5">Acetylornithine deacetylase/succinyl-diaminopimelate desuccinylase-like protein</fullName>
    </submittedName>
</protein>
<keyword evidence="3" id="KW-0378">Hydrolase</keyword>
<dbReference type="NCBIfam" id="NF005034">
    <property type="entry name" value="PRK06446.1"/>
    <property type="match status" value="1"/>
</dbReference>
<reference evidence="5 6" key="1">
    <citation type="submission" date="2021-01" db="EMBL/GenBank/DDBJ databases">
        <title>Genomic Encyclopedia of Type Strains, Phase IV (KMG-IV): sequencing the most valuable type-strain genomes for metagenomic binning, comparative biology and taxonomic classification.</title>
        <authorList>
            <person name="Goeker M."/>
        </authorList>
    </citation>
    <scope>NUCLEOTIDE SEQUENCE [LARGE SCALE GENOMIC DNA]</scope>
    <source>
        <strain evidence="5 6">DSM 25540</strain>
    </source>
</reference>
<evidence type="ECO:0000313" key="5">
    <source>
        <dbReference type="EMBL" id="MBM7631502.1"/>
    </source>
</evidence>
<dbReference type="PANTHER" id="PTHR43270:SF8">
    <property type="entry name" value="DI- AND TRIPEPTIDASE DUG2-RELATED"/>
    <property type="match status" value="1"/>
</dbReference>
<keyword evidence="6" id="KW-1185">Reference proteome</keyword>
<dbReference type="SUPFAM" id="SSF53187">
    <property type="entry name" value="Zn-dependent exopeptidases"/>
    <property type="match status" value="1"/>
</dbReference>
<sequence length="432" mass="48134">MNLLFELLRQPSISAQQIGVDKCAQILKRQLLDYDIKATIYETKGSPIVYGEIINPKNTKTILIYGHYDVQPPEPIEAWETPPFEPSIRNGKIYARGVGDNKGQMLAHVFAIKTLRDLQIDFSVNVKFLFDGEEESSSHSLPEFIKEHQELLVADVLYNADGPLDSTGRPIVYLGNRGMLYVELTAIGATQDNHSGNKGNIVPNPAWKLINVLQSMRAGTDGEVLIEGFYDDVRPVTIEDIRHLQEQPFDLQETGRVIGYEALDMSGEEYYEKLTLTPTFNISGLSSGYSGTGQKTVIPSEDKVKIDIRLVADQDPDDIYRKLVAHIQQVDPSLDIVRVGASKPTRTSMELESVRQIISSVHDAHELQPIVLPAIGATFPGYLFQELLGTLSLLIPYANADEDNHAPNENMDVELFFKGIETTCHVILNIGK</sequence>
<gene>
    <name evidence="5" type="ORF">JOD17_000594</name>
</gene>
<dbReference type="Proteomes" id="UP000741863">
    <property type="component" value="Unassembled WGS sequence"/>
</dbReference>
<dbReference type="RefSeq" id="WP_204695636.1">
    <property type="nucleotide sequence ID" value="NZ_JAFBEC010000002.1"/>
</dbReference>
<evidence type="ECO:0000256" key="1">
    <source>
        <dbReference type="ARBA" id="ARBA00022670"/>
    </source>
</evidence>
<name>A0ABS2P869_9BACL</name>
<evidence type="ECO:0000313" key="6">
    <source>
        <dbReference type="Proteomes" id="UP000741863"/>
    </source>
</evidence>
<dbReference type="Gene3D" id="3.40.630.10">
    <property type="entry name" value="Zn peptidases"/>
    <property type="match status" value="1"/>
</dbReference>
<dbReference type="Pfam" id="PF07687">
    <property type="entry name" value="M20_dimer"/>
    <property type="match status" value="1"/>
</dbReference>
<evidence type="ECO:0000259" key="4">
    <source>
        <dbReference type="Pfam" id="PF07687"/>
    </source>
</evidence>
<dbReference type="PANTHER" id="PTHR43270">
    <property type="entry name" value="BETA-ALA-HIS DIPEPTIDASE"/>
    <property type="match status" value="1"/>
</dbReference>
<feature type="domain" description="Peptidase M20 dimerisation" evidence="4">
    <location>
        <begin position="175"/>
        <end position="332"/>
    </location>
</feature>